<dbReference type="EMBL" id="CP002000">
    <property type="protein sequence ID" value="ADJ49015.1"/>
    <property type="molecule type" value="Genomic_DNA"/>
</dbReference>
<feature type="compositionally biased region" description="Pro residues" evidence="1">
    <location>
        <begin position="67"/>
        <end position="82"/>
    </location>
</feature>
<feature type="transmembrane region" description="Helical" evidence="2">
    <location>
        <begin position="373"/>
        <end position="391"/>
    </location>
</feature>
<feature type="region of interest" description="Disordered" evidence="1">
    <location>
        <begin position="609"/>
        <end position="694"/>
    </location>
</feature>
<sequence>MRLRTGGTRALAISAVVVLIGLLTPQAARGQTLPLPPNPTNPPPLPTTPHTQNPCEPYPTCLWIPGNQPPPPKPDPAAPPLPLQDDPGHHVHLGGIFSIDDGYGRDLHNYDLFANLPSLLDNPMPAIWLWLGNIGFAAGKYAVGFSVWFTEWASSTQVFDWIKTPARDLEGIWRTSVIGELKLREIALLIATCYLGLLFARGLTTRAWRETASTIAVNVLAIAILTHPVDVLIGNDGVLSLSRDLGTDVSSVIMGQQPGGTGNPAAPIGQAFIDNLLVTPWETLNYGTPISRVNGISGACQYSVKKVLDDGPWSGKDDSTPARELDGCPGDYGKYNEVADGDRALGAWLYAIAMLLFAILVICLNTVQVLAPYLLLFEGLLLALALVAALVPSMQHQLAYRVSSIATTIAKLLAGMAFLAVMTVLLRTLMLADLGPQLVRFAVIDLVVFSGFLFRKRLAANLQRVRGQVSSRLQRLGRPRRAPKALPTPIVPAGPDRLARTVKAGTSAFAETFAPVGRLKERLVTAGRAGGQAGGKALKYTVGAPVSWPQAAQRAQTALTAKAGVAKAALVRRADAAKTYTAAYAGNLGTATGAVPAWHAATTVLTALSDRTDRQKPSPSTYREAELTGARPPATGRTPEFTGTDLAAVARGRGVLPKPPAQQAETPLPPAILPPPVPWAQRLRDRLGNSGDRR</sequence>
<dbReference type="PATRIC" id="fig|749927.5.peg.7590"/>
<evidence type="ECO:0008006" key="5">
    <source>
        <dbReference type="Google" id="ProtNLM"/>
    </source>
</evidence>
<feature type="transmembrane region" description="Helical" evidence="2">
    <location>
        <begin position="347"/>
        <end position="367"/>
    </location>
</feature>
<keyword evidence="2" id="KW-0812">Transmembrane</keyword>
<evidence type="ECO:0000256" key="2">
    <source>
        <dbReference type="SAM" id="Phobius"/>
    </source>
</evidence>
<feature type="transmembrane region" description="Helical" evidence="2">
    <location>
        <begin position="412"/>
        <end position="432"/>
    </location>
</feature>
<protein>
    <recommendedName>
        <fullName evidence="5">TrbL/VirB6 plasmid conjugal transfer protein</fullName>
    </recommendedName>
</protein>
<proteinExistence type="predicted"/>
<dbReference type="HOGENOM" id="CLU_396728_0_0_11"/>
<dbReference type="KEGG" id="amd:AMED_7299"/>
<feature type="compositionally biased region" description="Pro residues" evidence="1">
    <location>
        <begin position="34"/>
        <end position="47"/>
    </location>
</feature>
<dbReference type="OrthoDB" id="3921902at2"/>
<evidence type="ECO:0000256" key="1">
    <source>
        <dbReference type="SAM" id="MobiDB-lite"/>
    </source>
</evidence>
<dbReference type="RefSeq" id="WP_013229060.1">
    <property type="nucleotide sequence ID" value="NC_014318.1"/>
</dbReference>
<evidence type="ECO:0000313" key="4">
    <source>
        <dbReference type="Proteomes" id="UP000000328"/>
    </source>
</evidence>
<feature type="transmembrane region" description="Helical" evidence="2">
    <location>
        <begin position="127"/>
        <end position="149"/>
    </location>
</feature>
<feature type="compositionally biased region" description="Pro residues" evidence="1">
    <location>
        <begin position="667"/>
        <end position="678"/>
    </location>
</feature>
<dbReference type="AlphaFoldDB" id="A0A0H3DDJ8"/>
<organism evidence="3 4">
    <name type="scientific">Amycolatopsis mediterranei (strain U-32)</name>
    <dbReference type="NCBI Taxonomy" id="749927"/>
    <lineage>
        <taxon>Bacteria</taxon>
        <taxon>Bacillati</taxon>
        <taxon>Actinomycetota</taxon>
        <taxon>Actinomycetes</taxon>
        <taxon>Pseudonocardiales</taxon>
        <taxon>Pseudonocardiaceae</taxon>
        <taxon>Amycolatopsis</taxon>
    </lineage>
</organism>
<feature type="compositionally biased region" description="Basic and acidic residues" evidence="1">
    <location>
        <begin position="682"/>
        <end position="694"/>
    </location>
</feature>
<dbReference type="GeneID" id="92874939"/>
<feature type="region of interest" description="Disordered" evidence="1">
    <location>
        <begin position="30"/>
        <end position="83"/>
    </location>
</feature>
<reference evidence="3 4" key="1">
    <citation type="journal article" date="2010" name="Cell Res.">
        <title>Complete genome sequence of the rifamycin SV-producing Amycolatopsis mediterranei U32 revealed its genetic characteristics in phylogeny and metabolism.</title>
        <authorList>
            <person name="Zhao W."/>
            <person name="Zhong Y."/>
            <person name="Yuan H."/>
            <person name="Wang J."/>
            <person name="Zheng H."/>
            <person name="Wang Y."/>
            <person name="Cen X."/>
            <person name="Xu F."/>
            <person name="Bai J."/>
            <person name="Han X."/>
            <person name="Lu G."/>
            <person name="Zhu Y."/>
            <person name="Shao Z."/>
            <person name="Yan H."/>
            <person name="Li C."/>
            <person name="Peng N."/>
            <person name="Zhang Z."/>
            <person name="Zhang Y."/>
            <person name="Lin W."/>
            <person name="Fan Y."/>
            <person name="Qin Z."/>
            <person name="Hu Y."/>
            <person name="Zhu B."/>
            <person name="Wang S."/>
            <person name="Ding X."/>
            <person name="Zhao G.P."/>
        </authorList>
    </citation>
    <scope>NUCLEOTIDE SEQUENCE [LARGE SCALE GENOMIC DNA]</scope>
    <source>
        <strain evidence="4">U-32</strain>
    </source>
</reference>
<keyword evidence="2" id="KW-0472">Membrane</keyword>
<keyword evidence="2" id="KW-1133">Transmembrane helix</keyword>
<dbReference type="eggNOG" id="ENOG5032UB3">
    <property type="taxonomic scope" value="Bacteria"/>
</dbReference>
<evidence type="ECO:0000313" key="3">
    <source>
        <dbReference type="EMBL" id="ADJ49015.1"/>
    </source>
</evidence>
<dbReference type="Proteomes" id="UP000000328">
    <property type="component" value="Chromosome"/>
</dbReference>
<feature type="transmembrane region" description="Helical" evidence="2">
    <location>
        <begin position="438"/>
        <end position="454"/>
    </location>
</feature>
<gene>
    <name evidence="3" type="ordered locus">AMED_7299</name>
</gene>
<accession>A0A0H3DDJ8</accession>
<name>A0A0H3DDJ8_AMYMU</name>